<dbReference type="Pfam" id="PF04655">
    <property type="entry name" value="APH_6_hur"/>
    <property type="match status" value="1"/>
</dbReference>
<keyword evidence="2" id="KW-1185">Reference proteome</keyword>
<dbReference type="Proteomes" id="UP001596356">
    <property type="component" value="Unassembled WGS sequence"/>
</dbReference>
<dbReference type="RefSeq" id="WP_377822965.1">
    <property type="nucleotide sequence ID" value="NZ_JBHSWJ010000002.1"/>
</dbReference>
<evidence type="ECO:0000313" key="2">
    <source>
        <dbReference type="Proteomes" id="UP001596356"/>
    </source>
</evidence>
<reference evidence="2" key="1">
    <citation type="journal article" date="2019" name="Int. J. Syst. Evol. Microbiol.">
        <title>The Global Catalogue of Microorganisms (GCM) 10K type strain sequencing project: providing services to taxonomists for standard genome sequencing and annotation.</title>
        <authorList>
            <consortium name="The Broad Institute Genomics Platform"/>
            <consortium name="The Broad Institute Genome Sequencing Center for Infectious Disease"/>
            <person name="Wu L."/>
            <person name="Ma J."/>
        </authorList>
    </citation>
    <scope>NUCLEOTIDE SEQUENCE [LARGE SCALE GENOMIC DNA]</scope>
    <source>
        <strain evidence="2">NBRC 106593</strain>
    </source>
</reference>
<accession>A0ABW2ATP5</accession>
<dbReference type="Gene3D" id="3.90.1200.10">
    <property type="match status" value="1"/>
</dbReference>
<evidence type="ECO:0000313" key="1">
    <source>
        <dbReference type="EMBL" id="MFC6714506.1"/>
    </source>
</evidence>
<dbReference type="SUPFAM" id="SSF56112">
    <property type="entry name" value="Protein kinase-like (PK-like)"/>
    <property type="match status" value="1"/>
</dbReference>
<proteinExistence type="predicted"/>
<protein>
    <submittedName>
        <fullName evidence="1">Aminoglycoside phosphotransferase family protein</fullName>
    </submittedName>
</protein>
<gene>
    <name evidence="1" type="ORF">ACFQBT_12040</name>
</gene>
<dbReference type="EMBL" id="JBHSWJ010000002">
    <property type="protein sequence ID" value="MFC6714506.1"/>
    <property type="molecule type" value="Genomic_DNA"/>
</dbReference>
<name>A0ABW2ATP5_9MICO</name>
<comment type="caution">
    <text evidence="1">The sequence shown here is derived from an EMBL/GenBank/DDBJ whole genome shotgun (WGS) entry which is preliminary data.</text>
</comment>
<sequence>MSFEVDVPAGLRATMTGRAPSDGTSGDDWLRALPRLLAAAAWRWTLSDPKAPRYGECALVVPCTSPSGPVALKLTWPHPEARFEHLALRAWNGRGAVRLLAADTSDHALLLEQLDPDRSLDDIDLLEACETVGLLLRQLDQPALPQIGPLPLAAWQDLLDRGGEHVPRRFVTRATTLLRDLPVGDRLVHSDLHFANVLAGQRASWLAIDPKPVTSDPAFGVAPVLWNRWQEATAAYSLRSHLRLRVGLVAEAAGVDEDEAMTWSFVRCVINAAECEPGDPALSRWITIAKAMT</sequence>
<dbReference type="InterPro" id="IPR006748">
    <property type="entry name" value="NH2Glyco/OHUrea_AB-resist_kin"/>
</dbReference>
<organism evidence="1 2">
    <name type="scientific">Branchiibius cervicis</name>
    <dbReference type="NCBI Taxonomy" id="908252"/>
    <lineage>
        <taxon>Bacteria</taxon>
        <taxon>Bacillati</taxon>
        <taxon>Actinomycetota</taxon>
        <taxon>Actinomycetes</taxon>
        <taxon>Micrococcales</taxon>
        <taxon>Dermacoccaceae</taxon>
        <taxon>Branchiibius</taxon>
    </lineage>
</organism>
<dbReference type="InterPro" id="IPR011009">
    <property type="entry name" value="Kinase-like_dom_sf"/>
</dbReference>